<keyword evidence="6" id="KW-0378">Hydrolase</keyword>
<keyword evidence="1 6" id="KW-0326">Glycosidase</keyword>
<accession>A0A173Y395</accession>
<dbReference type="Gene3D" id="2.60.120.200">
    <property type="match status" value="1"/>
</dbReference>
<reference evidence="6 7" key="1">
    <citation type="submission" date="2015-09" db="EMBL/GenBank/DDBJ databases">
        <authorList>
            <consortium name="Pathogen Informatics"/>
        </authorList>
    </citation>
    <scope>NUCLEOTIDE SEQUENCE [LARGE SCALE GENOMIC DNA]</scope>
    <source>
        <strain evidence="6 7">2789STDY5834841</strain>
    </source>
</reference>
<evidence type="ECO:0000256" key="4">
    <source>
        <dbReference type="SAM" id="SignalP"/>
    </source>
</evidence>
<dbReference type="InterPro" id="IPR000421">
    <property type="entry name" value="FA58C"/>
</dbReference>
<dbReference type="Proteomes" id="UP000095787">
    <property type="component" value="Unassembled WGS sequence"/>
</dbReference>
<dbReference type="InterPro" id="IPR013320">
    <property type="entry name" value="ConA-like_dom_sf"/>
</dbReference>
<dbReference type="Gene3D" id="1.20.1270.70">
    <property type="entry name" value="Designed single chain three-helix bundle"/>
    <property type="match status" value="3"/>
</dbReference>
<evidence type="ECO:0000259" key="5">
    <source>
        <dbReference type="PROSITE" id="PS50022"/>
    </source>
</evidence>
<dbReference type="RefSeq" id="WP_055158708.1">
    <property type="nucleotide sequence ID" value="NZ_CYZO01000003.1"/>
</dbReference>
<keyword evidence="3" id="KW-0472">Membrane</keyword>
<feature type="domain" description="F5/8 type C" evidence="5">
    <location>
        <begin position="1186"/>
        <end position="1355"/>
    </location>
</feature>
<dbReference type="SUPFAM" id="SSF49899">
    <property type="entry name" value="Concanavalin A-like lectins/glucanases"/>
    <property type="match status" value="1"/>
</dbReference>
<dbReference type="InterPro" id="IPR017853">
    <property type="entry name" value="GH"/>
</dbReference>
<dbReference type="GO" id="GO:0004415">
    <property type="term" value="F:hyalurononglucosaminidase activity"/>
    <property type="evidence" value="ECO:0007669"/>
    <property type="project" value="UniProtKB-EC"/>
</dbReference>
<evidence type="ECO:0000256" key="1">
    <source>
        <dbReference type="ARBA" id="ARBA00023295"/>
    </source>
</evidence>
<dbReference type="InterPro" id="IPR013785">
    <property type="entry name" value="Aldolase_TIM"/>
</dbReference>
<feature type="domain" description="F5/8 type C" evidence="5">
    <location>
        <begin position="100"/>
        <end position="266"/>
    </location>
</feature>
<proteinExistence type="predicted"/>
<dbReference type="Gene3D" id="2.60.120.260">
    <property type="entry name" value="Galactose-binding domain-like"/>
    <property type="match status" value="3"/>
</dbReference>
<gene>
    <name evidence="6" type="primary">nagH_1</name>
    <name evidence="6" type="ORF">ERS852456_00290</name>
</gene>
<feature type="transmembrane region" description="Helical" evidence="3">
    <location>
        <begin position="2188"/>
        <end position="2205"/>
    </location>
</feature>
<evidence type="ECO:0000256" key="3">
    <source>
        <dbReference type="SAM" id="Phobius"/>
    </source>
</evidence>
<evidence type="ECO:0000313" key="7">
    <source>
        <dbReference type="Proteomes" id="UP000095787"/>
    </source>
</evidence>
<keyword evidence="3" id="KW-1133">Transmembrane helix</keyword>
<dbReference type="InterPro" id="IPR008979">
    <property type="entry name" value="Galactose-bd-like_sf"/>
</dbReference>
<evidence type="ECO:0000313" key="6">
    <source>
        <dbReference type="EMBL" id="CUN58641.1"/>
    </source>
</evidence>
<keyword evidence="4" id="KW-0732">Signal</keyword>
<dbReference type="EMBL" id="CYZO01000003">
    <property type="protein sequence ID" value="CUN58641.1"/>
    <property type="molecule type" value="Genomic_DNA"/>
</dbReference>
<protein>
    <submittedName>
        <fullName evidence="6">Hyaluronoglucosaminidase</fullName>
        <ecNumber evidence="6">3.2.1.35</ecNumber>
    </submittedName>
</protein>
<dbReference type="Pfam" id="PF00754">
    <property type="entry name" value="F5_F8_type_C"/>
    <property type="match status" value="2"/>
</dbReference>
<feature type="compositionally biased region" description="Polar residues" evidence="2">
    <location>
        <begin position="2158"/>
        <end position="2181"/>
    </location>
</feature>
<dbReference type="Gene3D" id="1.20.1270.90">
    <property type="entry name" value="AF1782-like"/>
    <property type="match status" value="5"/>
</dbReference>
<dbReference type="Gene3D" id="3.20.20.70">
    <property type="entry name" value="Aldolase class I"/>
    <property type="match status" value="1"/>
</dbReference>
<feature type="chain" id="PRO_5008015897" evidence="4">
    <location>
        <begin position="29"/>
        <end position="2210"/>
    </location>
</feature>
<dbReference type="PROSITE" id="PS50022">
    <property type="entry name" value="FA58C_3"/>
    <property type="match status" value="2"/>
</dbReference>
<name>A0A173Y395_9FIRM</name>
<dbReference type="SUPFAM" id="SSF51445">
    <property type="entry name" value="(Trans)glycosidases"/>
    <property type="match status" value="1"/>
</dbReference>
<feature type="region of interest" description="Disordered" evidence="2">
    <location>
        <begin position="2157"/>
        <end position="2181"/>
    </location>
</feature>
<dbReference type="EC" id="3.2.1.35" evidence="6"/>
<sequence length="2210" mass="242239">MKKKFFSAALAAAMVVTSVFSTTSVAGAAENETAVPYGKVTVEQKDNTVTIGNGAIERIFSTADKKLSTTEIVNKRTGGEGTTFTPQKGSEEFVVKTTKEKKDPITLPGINRTGWEATADSYQNASGDSDGPASNLLDGRTESIWHSNYGGAGQGDQDYPHNVVITFGKDVTFQSFSYTPRKEGENTNGNIKGYELYASTASEKLDYASKDWGEPIAKGNFEYNGVNPIYVNLKEACTAKQIKFVATSSNNGERFAGGAEFNLHAEKAPIDTDDRAFETSDLELKDGNEAVKVEDTTATINGKEKTGKKVTFSFKPYTHKNVEYSIDEVIVMYEGDHFMRKFLEIDVPDDKMADAEIDYIDLESLKVAESDAQWTIPRGQGGVVQMEEFKANLGQPIYIQGMFFGCEFPAADTEIVNGTGFMRYYSGKTFSRLKEDNQLTTDDKYVTWQTVAGAARSTEQEVIQADFFEYIKSIATPSEFRTQYNSWFDNMMKISDENILASFIEIDRELNKAEVRPLDSYVVDDGWNAYNDGSIGAGSHAQSGAIENTEGFWTFNEKFPEGLTPSSELVKKFGSNFGVWVGPRGGYNFYTTLANIIERAQKGSKAGHSIDVADRVYVENFKKMAIKWQQDWDVNYWKWDGFADTAQYNHFNNLGGADGVPVYSESNHHMTGGYHQMYHVTDLWEAWIDLMEAVRQSEKEDGINKLWISLTCYVNPSPWYLQWANSVWIQCVHDQKDASFGTTKMNKQITYRDACYYDFLKNHQFQFPLQNLYNHDPIYGKEGTGMTVNTATDEDFQNYLYMLSTRGTAFWELYYSDSIMTDGKYEITGEFLEWAEENYHMLKNSKMIGGKPDITKLSNGDLSDQTQAEAYGFSCFDGTDGIISLRNPSANADKTIKFTFDRTMGVAEGAGTLNYYLEHSYLLSDKSAQTGTLKYGQEYTVNLKPNEVRILRVSAEKDTTAPKIDRIMTDGAKELTVKFDEKVSGNLFKVENAKVSSIKKSADDTTYHIVLAEAPANEATVKVIPQDIKDMSGNKATEAASVVYHKDSVIVEKEAIAEAGEIAAADRSLNSNNGFTVYAAVNTTATDKSLVSQNGQYELKVTAEGKASFTLNGATAVSGKSINDGAEHKVVGVKENNGMLKLYVDGTLEGSAYNEKNRFHEVKKAAITAGEGVTAAAVYDIAYGYNEVANLGEQEGLPKLKLTNDMITVSETSEGSKDKVLDGDNTTYWTSQKVEEGTVSSDNAWLQVDLGATYKLDQVDYTPRYYNDAKNYWHCTGNIKNLIVEIRKDGEDTWTSVTGENGLDLSDKIVNKNDQTLFPAEVTFEAQEARYVRISGTSSYHWQATDENKYITVGDLAIYGEKVEAKNIAKDANVTAKWTADDTDAAKGGDRPMSMAVDGNKTDFGSNYAEFGADNRRESSYMQVDLGAVCDVNSLSLYRYWGDGRTYGDTVVAVAEKETDFAEGKATIVYNADDQNVHKLYTQAPEKFDEDYAETAQGKSWTLPEGTKAQFVRVYMYGRANNDTTTNHVVELEVYGTKPEEGETPGVDITALIERLSVLSAVDTSNATTDSAAAFNALLKEGYDLVATGAQTQEEVAAMIKKLEGAEAKLVDASALKKAIADAEKKVETSTVTSAEPVKAKIAEAKQLLVNGTKDAIDAMVAELTEAVKGLVARGDVTDLKALIDQYAKENLKAEDHTTSTWSAYETALNAADAIVRDNSDSDQAAVDAAKKALEDAHKALAKRGNTDALKSLIEEYKDLKEADYTHETWVKYEEALEAANGIVADNSNKTQAEVDAAKEALKTAKEALVKAPVDPQLDKSKLQAAVDAAKAKDENAYTTDSYNAMEKVLAEAEELLTNGKDQAAIDAKAKDLNDAVAALVERGNTDALKALIAEYKAEGLKEADYTTDSWKAYTDALTAAEKVVKDNSNLDQSAVDAAKKALEDAHTALVKVEQINKEALKAAIDAAKAADANLYTTDSYKAMKTVLSDAEKVLKDSKDQTEIDAAAKALNDAVTALVQRGNTDALKALIEEYKDLKEADYTADSWKEYADALKAAKAIVEDNSNSDQAAVDAALNALRDARVALKLSGKPSVDKSELQAAYDKYKDKKNDGYTAESWAKFENALKSAKAILDNEAATADQVKAALAQLNSAAEGLTKTQTPPKNDPQTPSTPSQGGSVQTGDTAHVALWLVLAGMSVIAYVAVRRKRA</sequence>
<dbReference type="Pfam" id="PF07554">
    <property type="entry name" value="FIVAR"/>
    <property type="match status" value="6"/>
</dbReference>
<evidence type="ECO:0000256" key="2">
    <source>
        <dbReference type="SAM" id="MobiDB-lite"/>
    </source>
</evidence>
<organism evidence="6 7">
    <name type="scientific">[Ruminococcus] torques</name>
    <dbReference type="NCBI Taxonomy" id="33039"/>
    <lineage>
        <taxon>Bacteria</taxon>
        <taxon>Bacillati</taxon>
        <taxon>Bacillota</taxon>
        <taxon>Clostridia</taxon>
        <taxon>Lachnospirales</taxon>
        <taxon>Lachnospiraceae</taxon>
        <taxon>Mediterraneibacter</taxon>
    </lineage>
</organism>
<keyword evidence="3" id="KW-0812">Transmembrane</keyword>
<feature type="signal peptide" evidence="4">
    <location>
        <begin position="1"/>
        <end position="28"/>
    </location>
</feature>
<dbReference type="SUPFAM" id="SSF49785">
    <property type="entry name" value="Galactose-binding domain-like"/>
    <property type="match status" value="3"/>
</dbReference>